<protein>
    <recommendedName>
        <fullName evidence="4">Apple domain-containing protein</fullName>
    </recommendedName>
</protein>
<dbReference type="PROSITE" id="PS50948">
    <property type="entry name" value="PAN"/>
    <property type="match status" value="1"/>
</dbReference>
<keyword evidence="3" id="KW-1133">Transmembrane helix</keyword>
<keyword evidence="3" id="KW-0812">Transmembrane</keyword>
<evidence type="ECO:0000313" key="5">
    <source>
        <dbReference type="EMBL" id="KAF9666874.1"/>
    </source>
</evidence>
<evidence type="ECO:0000256" key="3">
    <source>
        <dbReference type="SAM" id="Phobius"/>
    </source>
</evidence>
<dbReference type="PANTHER" id="PTHR32444">
    <property type="entry name" value="BULB-TYPE LECTIN DOMAIN-CONTAINING PROTEIN"/>
    <property type="match status" value="1"/>
</dbReference>
<keyword evidence="2" id="KW-1015">Disulfide bond</keyword>
<evidence type="ECO:0000256" key="1">
    <source>
        <dbReference type="ARBA" id="ARBA00022729"/>
    </source>
</evidence>
<feature type="domain" description="Apple" evidence="4">
    <location>
        <begin position="161"/>
        <end position="241"/>
    </location>
</feature>
<dbReference type="CDD" id="cd01098">
    <property type="entry name" value="PAN_AP_plant"/>
    <property type="match status" value="2"/>
</dbReference>
<dbReference type="Proteomes" id="UP000657918">
    <property type="component" value="Chromosome 16"/>
</dbReference>
<dbReference type="Pfam" id="PF08276">
    <property type="entry name" value="PAN_2"/>
    <property type="match status" value="2"/>
</dbReference>
<organism evidence="5 6">
    <name type="scientific">Salix dunnii</name>
    <dbReference type="NCBI Taxonomy" id="1413687"/>
    <lineage>
        <taxon>Eukaryota</taxon>
        <taxon>Viridiplantae</taxon>
        <taxon>Streptophyta</taxon>
        <taxon>Embryophyta</taxon>
        <taxon>Tracheophyta</taxon>
        <taxon>Spermatophyta</taxon>
        <taxon>Magnoliopsida</taxon>
        <taxon>eudicotyledons</taxon>
        <taxon>Gunneridae</taxon>
        <taxon>Pentapetalae</taxon>
        <taxon>rosids</taxon>
        <taxon>fabids</taxon>
        <taxon>Malpighiales</taxon>
        <taxon>Salicaceae</taxon>
        <taxon>Saliceae</taxon>
        <taxon>Salix</taxon>
    </lineage>
</organism>
<dbReference type="SMART" id="SM00473">
    <property type="entry name" value="PAN_AP"/>
    <property type="match status" value="2"/>
</dbReference>
<name>A0A835MK73_9ROSI</name>
<dbReference type="InterPro" id="IPR000858">
    <property type="entry name" value="S_locus_glycoprot_dom"/>
</dbReference>
<proteinExistence type="predicted"/>
<accession>A0A835MK73</accession>
<keyword evidence="6" id="KW-1185">Reference proteome</keyword>
<reference evidence="5 6" key="1">
    <citation type="submission" date="2020-10" db="EMBL/GenBank/DDBJ databases">
        <title>Plant Genome Project.</title>
        <authorList>
            <person name="Zhang R.-G."/>
        </authorList>
    </citation>
    <scope>NUCLEOTIDE SEQUENCE [LARGE SCALE GENOMIC DNA]</scope>
    <source>
        <strain evidence="5">FAFU-HL-1</strain>
        <tissue evidence="5">Leaf</tissue>
    </source>
</reference>
<dbReference type="EMBL" id="JADGMS010000016">
    <property type="protein sequence ID" value="KAF9666874.1"/>
    <property type="molecule type" value="Genomic_DNA"/>
</dbReference>
<sequence length="542" mass="61551">MTSWKSPNDPSRGNFTCILVPHGYSEVLLMDNSKVRQQSGPWNGVQYSGTSYLRPNPLYTFEFVSNGKEIFFREHLVNKSTHWRIVTTHDGEIHNLIWIESTQRVANTDNCGSYALCGANGICSIQNSPLCDCLKGFVPIFLRDWNKMDWSKGCVRTPLNCSGDGFQKLSKAKLPEIKSSWINSSMNLDECKNTFLKNYSCIAYSNLDIRNGGSGCVLWSGDLIDVRILPKNDQDVYIRMAACMNLSSVQKILYLLLTRDIVRTKSNVKRRIVVTIALSTTILFLGLALVLYVWKKKQQKNGGLLRNPHKEDDLDLPLFDLSTVACATNNFSDENKLGEGGFEPVYKAWRLFQEGRPEELVSESIIEACNLSQVLHSIQVGLLCVQENREDRPNMSCVCLGLSIQVFTLKGILLKKVYQTEQTIIRKRVLDFTVRGKIKLSWINSSMNLDKCKNTCLKNCSSTAYSNLDIRNGGSGCLLWFGDLIDIRILLENDQDVYIQMVVSKLVMNLSSVYKILTSCDMMQWEFLWLFVCICHAYIAWL</sequence>
<comment type="caution">
    <text evidence="5">The sequence shown here is derived from an EMBL/GenBank/DDBJ whole genome shotgun (WGS) entry which is preliminary data.</text>
</comment>
<dbReference type="PANTHER" id="PTHR32444:SF183">
    <property type="entry name" value="APPLE DOMAIN-CONTAINING PROTEIN"/>
    <property type="match status" value="1"/>
</dbReference>
<dbReference type="Pfam" id="PF00954">
    <property type="entry name" value="S_locus_glycop"/>
    <property type="match status" value="1"/>
</dbReference>
<dbReference type="Gene3D" id="3.50.4.10">
    <property type="entry name" value="Hepatocyte Growth Factor"/>
    <property type="match status" value="1"/>
</dbReference>
<keyword evidence="3" id="KW-0472">Membrane</keyword>
<keyword evidence="1" id="KW-0732">Signal</keyword>
<evidence type="ECO:0000313" key="6">
    <source>
        <dbReference type="Proteomes" id="UP000657918"/>
    </source>
</evidence>
<dbReference type="InterPro" id="IPR003609">
    <property type="entry name" value="Pan_app"/>
</dbReference>
<evidence type="ECO:0000256" key="2">
    <source>
        <dbReference type="ARBA" id="ARBA00023157"/>
    </source>
</evidence>
<dbReference type="AlphaFoldDB" id="A0A835MK73"/>
<evidence type="ECO:0000259" key="4">
    <source>
        <dbReference type="PROSITE" id="PS50948"/>
    </source>
</evidence>
<dbReference type="GO" id="GO:0048544">
    <property type="term" value="P:recognition of pollen"/>
    <property type="evidence" value="ECO:0007669"/>
    <property type="project" value="InterPro"/>
</dbReference>
<feature type="transmembrane region" description="Helical" evidence="3">
    <location>
        <begin position="272"/>
        <end position="294"/>
    </location>
</feature>
<dbReference type="Gene3D" id="3.30.200.20">
    <property type="entry name" value="Phosphorylase Kinase, domain 1"/>
    <property type="match status" value="1"/>
</dbReference>
<dbReference type="OrthoDB" id="1910371at2759"/>
<gene>
    <name evidence="5" type="ORF">SADUNF_Sadunf16G0274100</name>
</gene>